<dbReference type="SMART" id="SM00093">
    <property type="entry name" value="SERPIN"/>
    <property type="match status" value="1"/>
</dbReference>
<dbReference type="Pfam" id="PF00079">
    <property type="entry name" value="Serpin"/>
    <property type="match status" value="1"/>
</dbReference>
<dbReference type="EMBL" id="CM001402">
    <property type="protein sequence ID" value="EHO40085.1"/>
    <property type="molecule type" value="Genomic_DNA"/>
</dbReference>
<organism evidence="4 5">
    <name type="scientific">Caldithrix abyssi DSM 13497</name>
    <dbReference type="NCBI Taxonomy" id="880073"/>
    <lineage>
        <taxon>Bacteria</taxon>
        <taxon>Pseudomonadati</taxon>
        <taxon>Calditrichota</taxon>
        <taxon>Calditrichia</taxon>
        <taxon>Calditrichales</taxon>
        <taxon>Calditrichaceae</taxon>
        <taxon>Caldithrix</taxon>
    </lineage>
</organism>
<dbReference type="PANTHER" id="PTHR11461">
    <property type="entry name" value="SERINE PROTEASE INHIBITOR, SERPIN"/>
    <property type="match status" value="1"/>
</dbReference>
<dbReference type="HOGENOM" id="CLU_023330_0_3_0"/>
<name>H1XQZ1_CALAY</name>
<sequence length="407" mass="46067" precursor="true">MQRIFLGLVLLLAFWLVGCSINKAPLIPADDLSGQALAQSEFVNINNDFSFELFREINASKQDTNVFISPFSISMALGMTLNGAHGNTFEQIRQVLGYESHDLQTINQTYKNYFEQLMNSDAQVALELANAIWYDQNFTVLPSFLDANQQYFEAEARQANFSDPATLMAINNWVKEKTHDKIQSILTYIPRDAVLYLLNAIYFKGAWTYAFDPQATRDWSFRMADGQSVNCPMMFLTKKLLHYKGNNFELVQLPYGNGNFNMAVILPDVSLSVDSLLAELNFTQWQSWLEACQADSGTIGLPRFKMEFEMVLNDLLKEMGMPDAFSPTKADFSNMTPESGVYISLVKHKTFVEVNEEGTEAAGVTIVGFERTSSDFFEMIASRPFLFVIYEKDSRAILFIGKMVKPA</sequence>
<dbReference type="PROSITE" id="PS51257">
    <property type="entry name" value="PROKAR_LIPOPROTEIN"/>
    <property type="match status" value="1"/>
</dbReference>
<dbReference type="PaxDb" id="880073-Calab_0440"/>
<dbReference type="Gene3D" id="2.30.39.10">
    <property type="entry name" value="Alpha-1-antitrypsin, domain 1"/>
    <property type="match status" value="1"/>
</dbReference>
<evidence type="ECO:0000313" key="6">
    <source>
        <dbReference type="Proteomes" id="UP000183868"/>
    </source>
</evidence>
<dbReference type="InterPro" id="IPR042185">
    <property type="entry name" value="Serpin_sf_2"/>
</dbReference>
<dbReference type="eggNOG" id="COG4826">
    <property type="taxonomic scope" value="Bacteria"/>
</dbReference>
<dbReference type="RefSeq" id="WP_006927005.1">
    <property type="nucleotide sequence ID" value="NZ_CM001402.1"/>
</dbReference>
<dbReference type="Proteomes" id="UP000004671">
    <property type="component" value="Chromosome"/>
</dbReference>
<dbReference type="InterPro" id="IPR000215">
    <property type="entry name" value="Serpin_fam"/>
</dbReference>
<evidence type="ECO:0000313" key="3">
    <source>
        <dbReference type="EMBL" id="APF20000.1"/>
    </source>
</evidence>
<dbReference type="GO" id="GO:0005615">
    <property type="term" value="C:extracellular space"/>
    <property type="evidence" value="ECO:0007669"/>
    <property type="project" value="InterPro"/>
</dbReference>
<evidence type="ECO:0000256" key="1">
    <source>
        <dbReference type="RuleBase" id="RU000411"/>
    </source>
</evidence>
<keyword evidence="5" id="KW-1185">Reference proteome</keyword>
<feature type="domain" description="Serpin" evidence="2">
    <location>
        <begin position="51"/>
        <end position="406"/>
    </location>
</feature>
<evidence type="ECO:0000259" key="2">
    <source>
        <dbReference type="SMART" id="SM00093"/>
    </source>
</evidence>
<evidence type="ECO:0000313" key="4">
    <source>
        <dbReference type="EMBL" id="EHO40085.1"/>
    </source>
</evidence>
<comment type="similarity">
    <text evidence="1">Belongs to the serpin family.</text>
</comment>
<dbReference type="Gene3D" id="3.30.497.10">
    <property type="entry name" value="Antithrombin, subunit I, domain 2"/>
    <property type="match status" value="1"/>
</dbReference>
<reference evidence="3 6" key="2">
    <citation type="submission" date="2016-11" db="EMBL/GenBank/DDBJ databases">
        <title>Genomic analysis of Caldithrix abyssi and proposal of a novel bacterial phylum Caldithrichaeota.</title>
        <authorList>
            <person name="Kublanov I."/>
            <person name="Sigalova O."/>
            <person name="Gavrilov S."/>
            <person name="Lebedinsky A."/>
            <person name="Ivanova N."/>
            <person name="Daum C."/>
            <person name="Reddy T."/>
            <person name="Klenk H.P."/>
            <person name="Goker M."/>
            <person name="Reva O."/>
            <person name="Miroshnichenko M."/>
            <person name="Kyprides N."/>
            <person name="Woyke T."/>
            <person name="Gelfand M."/>
        </authorList>
    </citation>
    <scope>NUCLEOTIDE SEQUENCE [LARGE SCALE GENOMIC DNA]</scope>
    <source>
        <strain evidence="3 6">LF13</strain>
    </source>
</reference>
<dbReference type="SUPFAM" id="SSF56574">
    <property type="entry name" value="Serpins"/>
    <property type="match status" value="1"/>
</dbReference>
<dbReference type="FunFam" id="3.30.497.10:FF:000001">
    <property type="entry name" value="Serine protease inhibitor"/>
    <property type="match status" value="1"/>
</dbReference>
<dbReference type="CDD" id="cd19588">
    <property type="entry name" value="serpin_miropin-like"/>
    <property type="match status" value="1"/>
</dbReference>
<protein>
    <submittedName>
        <fullName evidence="4">Proteinase inhibitor I4 serpin</fullName>
    </submittedName>
    <submittedName>
        <fullName evidence="3">Serpin B</fullName>
    </submittedName>
</protein>
<dbReference type="PANTHER" id="PTHR11461:SF211">
    <property type="entry name" value="GH10112P-RELATED"/>
    <property type="match status" value="1"/>
</dbReference>
<dbReference type="Proteomes" id="UP000183868">
    <property type="component" value="Chromosome"/>
</dbReference>
<dbReference type="MEROPS" id="I04.073"/>
<dbReference type="AlphaFoldDB" id="H1XQZ1"/>
<dbReference type="KEGG" id="caby:Cabys_3252"/>
<dbReference type="InterPro" id="IPR036186">
    <property type="entry name" value="Serpin_sf"/>
</dbReference>
<accession>H1XQZ1</accession>
<dbReference type="InterPro" id="IPR042178">
    <property type="entry name" value="Serpin_sf_1"/>
</dbReference>
<dbReference type="OrthoDB" id="9764871at2"/>
<reference evidence="4 5" key="1">
    <citation type="submission" date="2011-09" db="EMBL/GenBank/DDBJ databases">
        <title>The permanent draft genome of Caldithrix abyssi DSM 13497.</title>
        <authorList>
            <consortium name="US DOE Joint Genome Institute (JGI-PGF)"/>
            <person name="Lucas S."/>
            <person name="Han J."/>
            <person name="Lapidus A."/>
            <person name="Bruce D."/>
            <person name="Goodwin L."/>
            <person name="Pitluck S."/>
            <person name="Peters L."/>
            <person name="Kyrpides N."/>
            <person name="Mavromatis K."/>
            <person name="Ivanova N."/>
            <person name="Mikhailova N."/>
            <person name="Chertkov O."/>
            <person name="Detter J.C."/>
            <person name="Tapia R."/>
            <person name="Han C."/>
            <person name="Land M."/>
            <person name="Hauser L."/>
            <person name="Markowitz V."/>
            <person name="Cheng J.-F."/>
            <person name="Hugenholtz P."/>
            <person name="Woyke T."/>
            <person name="Wu D."/>
            <person name="Spring S."/>
            <person name="Brambilla E."/>
            <person name="Klenk H.-P."/>
            <person name="Eisen J.A."/>
        </authorList>
    </citation>
    <scope>NUCLEOTIDE SEQUENCE [LARGE SCALE GENOMIC DNA]</scope>
    <source>
        <strain evidence="4 5">DSM 13497</strain>
    </source>
</reference>
<proteinExistence type="inferred from homology"/>
<dbReference type="InterPro" id="IPR023796">
    <property type="entry name" value="Serpin_dom"/>
</dbReference>
<dbReference type="STRING" id="880073.Cabys_3252"/>
<evidence type="ECO:0000313" key="5">
    <source>
        <dbReference type="Proteomes" id="UP000004671"/>
    </source>
</evidence>
<gene>
    <name evidence="3" type="ORF">Cabys_3252</name>
    <name evidence="4" type="ORF">Calab_0440</name>
</gene>
<dbReference type="GO" id="GO:0004867">
    <property type="term" value="F:serine-type endopeptidase inhibitor activity"/>
    <property type="evidence" value="ECO:0007669"/>
    <property type="project" value="InterPro"/>
</dbReference>
<dbReference type="EMBL" id="CP018099">
    <property type="protein sequence ID" value="APF20000.1"/>
    <property type="molecule type" value="Genomic_DNA"/>
</dbReference>
<dbReference type="InParanoid" id="H1XQZ1"/>